<evidence type="ECO:0000256" key="2">
    <source>
        <dbReference type="SAM" id="MobiDB-lite"/>
    </source>
</evidence>
<dbReference type="EMBL" id="CACRXK020007199">
    <property type="protein sequence ID" value="CAB4011586.1"/>
    <property type="molecule type" value="Genomic_DNA"/>
</dbReference>
<keyword evidence="1" id="KW-0175">Coiled coil</keyword>
<protein>
    <submittedName>
        <fullName evidence="3">Uncharacterized protein</fullName>
    </submittedName>
</protein>
<feature type="coiled-coil region" evidence="1">
    <location>
        <begin position="924"/>
        <end position="951"/>
    </location>
</feature>
<dbReference type="Proteomes" id="UP001152795">
    <property type="component" value="Unassembled WGS sequence"/>
</dbReference>
<reference evidence="3" key="1">
    <citation type="submission" date="2020-04" db="EMBL/GenBank/DDBJ databases">
        <authorList>
            <person name="Alioto T."/>
            <person name="Alioto T."/>
            <person name="Gomez Garrido J."/>
        </authorList>
    </citation>
    <scope>NUCLEOTIDE SEQUENCE</scope>
    <source>
        <strain evidence="3">A484AB</strain>
    </source>
</reference>
<evidence type="ECO:0000313" key="3">
    <source>
        <dbReference type="EMBL" id="CAB4011586.1"/>
    </source>
</evidence>
<sequence>MDTMEGQEVEINLSSPTCIIHFEGEEGPLTCFTETSFEKFLTSHEQWIGLDGQQQEIAERTSDIVRNIRSLEHPLHMIQNLLYHRKCYSKFTNVTSIKRAQSRCSKQSVAVEADDQKVQETMSEHSLPPKKLMRSDKSNAFKSRNRNVLPPVCLICQKENTYITESRITSEKQVYPEQTVTIKKCQRTVKVPSSNVLPFSLGVKKTPKFHNSELVTNTTACKTAQQLDLAYVLIKSVPSDDYIVPGWTGFNTILCEDIIQPVSRIGYLPVIDASPTEFSTIHAILKRCTEIADKLQLRFATLVFDEAIYSKVQQIRWKNDVFYNRFVVRLGKFHVIMSFLSSVARIFQDGGLKDVLIESGLVSEGSISGVLSGKHYNRSITSHKIIYEALQRLRFEAFLEALDDESRENVQLVVQAAWDTFFEDKLNDFIQSDQFADLIDRYDNFIAESSATSKTFAYWSMYIRMTGILLMFIRATRQVDWELHLSAFRSMIPWFFACDRVNYARYGSAYWLEMTSLENTHPGILPELSSNFFVQRQSDHGFSSVACDQTIEQTVNRDSKTKGGLTGFSMNRASVHRWLLSQSERAAITQTCKSMAGMDCIPRLRKDLDRTKSERHEKSVNEAKSTISNMTNPFIGEQTGLVNISNGVEVDAFTADGILNAEELGECQFSEFCQKNLFTDNPDIFNSIKKNKLKTFSSDNVKIKNCKGQLIALKTDRNLFARLLVMSKSQELDLKELLSYSLSDHPLSLATVTGGLVKTAKSKMFEILKSMVEDPVVNFESIGERNALIVDAFAILHAMKGSWKTFSDFADATFALLMKLARQSKAVRLDFVADRYPVISIKNAERSRRAAQGVQRVRILNKYQKVPKQWRKYMSSGENKESLVAFLCEYWCTYETSKLNNLECMYITSKDKCYLLVPGSSPNAVLLHQEIRELESNHEEADTRLLLHSQNASFSHDRIIVKCSDTDVFVLCIANQNNITKPLLLMTGTGNKLCIIDISAISRSLGEVLCKCLPGFHAFSGCDSTSAFLGKGKLKPWKILENYPEFRESFCKLGESFPVSEDVVTSLNRFVCLLYGNTILTSVDRCRYSLFISGKCGGDALPPNSDSLMKHIEKANFQAATWVQSLTCQQNLPPAAGNGWKLVGGQLEIEWMTRPPASDMLLNCIHCRCKTGCKTMRCSCVKSGLKCNELCGCISCQNSQQEDDEDYELNFDRLPASSSSFDNEQESDDEFYMD</sequence>
<evidence type="ECO:0000256" key="1">
    <source>
        <dbReference type="SAM" id="Coils"/>
    </source>
</evidence>
<feature type="region of interest" description="Disordered" evidence="2">
    <location>
        <begin position="1213"/>
        <end position="1234"/>
    </location>
</feature>
<proteinExistence type="predicted"/>
<organism evidence="3 4">
    <name type="scientific">Paramuricea clavata</name>
    <name type="common">Red gorgonian</name>
    <name type="synonym">Violescent sea-whip</name>
    <dbReference type="NCBI Taxonomy" id="317549"/>
    <lineage>
        <taxon>Eukaryota</taxon>
        <taxon>Metazoa</taxon>
        <taxon>Cnidaria</taxon>
        <taxon>Anthozoa</taxon>
        <taxon>Octocorallia</taxon>
        <taxon>Malacalcyonacea</taxon>
        <taxon>Plexauridae</taxon>
        <taxon>Paramuricea</taxon>
    </lineage>
</organism>
<dbReference type="OrthoDB" id="6021232at2759"/>
<dbReference type="PANTHER" id="PTHR46704">
    <property type="entry name" value="CXC DOMAIN-CONTAINING PROTEIN-RELATED"/>
    <property type="match status" value="1"/>
</dbReference>
<dbReference type="SMART" id="SM01114">
    <property type="entry name" value="CXC"/>
    <property type="match status" value="1"/>
</dbReference>
<comment type="caution">
    <text evidence="3">The sequence shown here is derived from an EMBL/GenBank/DDBJ whole genome shotgun (WGS) entry which is preliminary data.</text>
</comment>
<accession>A0A7D9IRM0</accession>
<keyword evidence="4" id="KW-1185">Reference proteome</keyword>
<evidence type="ECO:0000313" key="4">
    <source>
        <dbReference type="Proteomes" id="UP001152795"/>
    </source>
</evidence>
<gene>
    <name evidence="3" type="ORF">PACLA_8A043510</name>
</gene>
<dbReference type="InterPro" id="IPR033467">
    <property type="entry name" value="Tesmin/TSO1-like_CXC"/>
</dbReference>
<dbReference type="PANTHER" id="PTHR46704:SF9">
    <property type="entry name" value="BHLH DOMAIN-CONTAINING PROTEIN"/>
    <property type="match status" value="1"/>
</dbReference>
<name>A0A7D9IRM0_PARCT</name>
<dbReference type="AlphaFoldDB" id="A0A7D9IRM0"/>
<feature type="compositionally biased region" description="Acidic residues" evidence="2">
    <location>
        <begin position="1223"/>
        <end position="1234"/>
    </location>
</feature>